<dbReference type="Pfam" id="PF09661">
    <property type="entry name" value="DUF2398"/>
    <property type="match status" value="1"/>
</dbReference>
<dbReference type="EMBL" id="AP022557">
    <property type="protein sequence ID" value="BBW98371.1"/>
    <property type="molecule type" value="Genomic_DNA"/>
</dbReference>
<accession>A0A679G2Y8</accession>
<proteinExistence type="predicted"/>
<dbReference type="Proteomes" id="UP000501421">
    <property type="component" value="Chromosome"/>
</dbReference>
<dbReference type="NCBIfam" id="TIGR02678">
    <property type="entry name" value="TIGR02678 family protein"/>
    <property type="match status" value="1"/>
</dbReference>
<name>A0A679G2Y8_9BACL</name>
<dbReference type="AlphaFoldDB" id="A0A679G2Y8"/>
<evidence type="ECO:0000313" key="2">
    <source>
        <dbReference type="Proteomes" id="UP000501421"/>
    </source>
</evidence>
<evidence type="ECO:0000313" key="1">
    <source>
        <dbReference type="EMBL" id="BBW98371.1"/>
    </source>
</evidence>
<keyword evidence="2" id="KW-1185">Reference proteome</keyword>
<reference evidence="2" key="1">
    <citation type="journal article" date="2020" name="Microbiol. Resour. Announc.">
        <title>Complete Genome Sequence of Geobacillus sp. Strain E55-1, Isolated from Mine Geyser in Japan.</title>
        <authorList>
            <person name="Miyazaki K."/>
            <person name="Hase E."/>
            <person name="Tokito N."/>
        </authorList>
    </citation>
    <scope>NUCLEOTIDE SEQUENCE [LARGE SCALE GENOMIC DNA]</scope>
    <source>
        <strain evidence="2">E55-1</strain>
    </source>
</reference>
<dbReference type="InterPro" id="IPR013494">
    <property type="entry name" value="CHP02678"/>
</dbReference>
<protein>
    <submittedName>
        <fullName evidence="1">TIGR02678 family protein</fullName>
    </submittedName>
</protein>
<dbReference type="RefSeq" id="WP_033842546.1">
    <property type="nucleotide sequence ID" value="NZ_AP022557.1"/>
</dbReference>
<sequence>MEASFDDKAKEALAALFEQFWIVRDADPERYQLVREREHVLKRYVEEKFGYRLIVHRHFAKLEKIPAEPEPWMGIPSFQEPLDYALFCCLMAYVESKAVEEKFLLSDVCEEIRSMYPGDVPVDWTNYSQRRALIRVLKAAEQIGLIRRMDGEIEAFAQHADEEALYEVPVLARYFMRTYPKDLLQYTSIDELLAEEWKAAPQDYRRHRLYRKLFLSPAVHRTEGDEQDFYYLRNFRHRLREDIESHTPFRYELYKNVAMLTIPERQAPYTLFPDLKGTSDIILHFAAVVRERLASFPPDEYGRLWLTPAQFSEWLADTKRRYGAGWGKTHREASLAELAREVLAELEAWRMADTDPETGMVVLYPLLGRLCGRYPDDFQAKEREL</sequence>
<gene>
    <name evidence="1" type="ORF">GsuE55_32040</name>
</gene>
<organism evidence="1 2">
    <name type="scientific">Geobacillus subterraneus</name>
    <dbReference type="NCBI Taxonomy" id="129338"/>
    <lineage>
        <taxon>Bacteria</taxon>
        <taxon>Bacillati</taxon>
        <taxon>Bacillota</taxon>
        <taxon>Bacilli</taxon>
        <taxon>Bacillales</taxon>
        <taxon>Anoxybacillaceae</taxon>
        <taxon>Geobacillus</taxon>
    </lineage>
</organism>